<keyword evidence="2" id="KW-0430">Lectin</keyword>
<dbReference type="InterPro" id="IPR019819">
    <property type="entry name" value="Carboxylesterase_B_CS"/>
</dbReference>
<proteinExistence type="predicted"/>
<dbReference type="Proteomes" id="UP000636479">
    <property type="component" value="Unassembled WGS sequence"/>
</dbReference>
<protein>
    <submittedName>
        <fullName evidence="2">Ricin B-type lectin domain-containing protein</fullName>
    </submittedName>
</protein>
<keyword evidence="3" id="KW-1185">Reference proteome</keyword>
<dbReference type="InterPro" id="IPR029058">
    <property type="entry name" value="AB_hydrolase_fold"/>
</dbReference>
<name>A0A8H6VRL3_9AGAR</name>
<accession>A0A8H6VRL3</accession>
<evidence type="ECO:0000313" key="2">
    <source>
        <dbReference type="EMBL" id="KAF7291239.1"/>
    </source>
</evidence>
<dbReference type="GO" id="GO:0030246">
    <property type="term" value="F:carbohydrate binding"/>
    <property type="evidence" value="ECO:0007669"/>
    <property type="project" value="UniProtKB-KW"/>
</dbReference>
<dbReference type="EMBL" id="JACAZF010000013">
    <property type="protein sequence ID" value="KAF7291239.1"/>
    <property type="molecule type" value="Genomic_DNA"/>
</dbReference>
<dbReference type="PANTHER" id="PTHR11559">
    <property type="entry name" value="CARBOXYLESTERASE"/>
    <property type="match status" value="1"/>
</dbReference>
<dbReference type="AlphaFoldDB" id="A0A8H6VRL3"/>
<dbReference type="GeneID" id="59351671"/>
<dbReference type="InterPro" id="IPR050309">
    <property type="entry name" value="Type-B_Carboxylest/Lipase"/>
</dbReference>
<dbReference type="PROSITE" id="PS00941">
    <property type="entry name" value="CARBOXYLESTERASE_B_2"/>
    <property type="match status" value="1"/>
</dbReference>
<dbReference type="OrthoDB" id="408631at2759"/>
<organism evidence="2 3">
    <name type="scientific">Mycena indigotica</name>
    <dbReference type="NCBI Taxonomy" id="2126181"/>
    <lineage>
        <taxon>Eukaryota</taxon>
        <taxon>Fungi</taxon>
        <taxon>Dikarya</taxon>
        <taxon>Basidiomycota</taxon>
        <taxon>Agaricomycotina</taxon>
        <taxon>Agaricomycetes</taxon>
        <taxon>Agaricomycetidae</taxon>
        <taxon>Agaricales</taxon>
        <taxon>Marasmiineae</taxon>
        <taxon>Mycenaceae</taxon>
        <taxon>Mycena</taxon>
    </lineage>
</organism>
<gene>
    <name evidence="2" type="ORF">MIND_01267600</name>
</gene>
<evidence type="ECO:0000259" key="1">
    <source>
        <dbReference type="Pfam" id="PF00135"/>
    </source>
</evidence>
<dbReference type="Pfam" id="PF00135">
    <property type="entry name" value="COesterase"/>
    <property type="match status" value="1"/>
</dbReference>
<dbReference type="SUPFAM" id="SSF53474">
    <property type="entry name" value="alpha/beta-Hydrolases"/>
    <property type="match status" value="1"/>
</dbReference>
<comment type="caution">
    <text evidence="2">The sequence shown here is derived from an EMBL/GenBank/DDBJ whole genome shotgun (WGS) entry which is preliminary data.</text>
</comment>
<feature type="domain" description="Carboxylesterase type B" evidence="1">
    <location>
        <begin position="59"/>
        <end position="251"/>
    </location>
</feature>
<sequence>MSPMKRSGCVTEDRLPLSYKHGSNTLKPDYSSNFCLEMGVLQVGSFVALIATAVLAARPAVTIKNGTLVGADLPQNGQHLFLGIPYAQPPVGALRLRPPQSINLSFGQLDATQYGPHCWSAFTTGFDDNSGFEQSEDCLTLNIVRPSSVSETSSVPVLVWIHGGGLTESGSGDYRFNGTYLVEASVANGHPMIFVSMNYRVASFGFLASSELESEGSLNLGMRDQRLALHWVQENIARFGGDPRKVTIQGER</sequence>
<dbReference type="Gene3D" id="3.40.50.1820">
    <property type="entry name" value="alpha/beta hydrolase"/>
    <property type="match status" value="1"/>
</dbReference>
<reference evidence="2" key="1">
    <citation type="submission" date="2020-05" db="EMBL/GenBank/DDBJ databases">
        <title>Mycena genomes resolve the evolution of fungal bioluminescence.</title>
        <authorList>
            <person name="Tsai I.J."/>
        </authorList>
    </citation>
    <scope>NUCLEOTIDE SEQUENCE</scope>
    <source>
        <strain evidence="2">171206Taipei</strain>
    </source>
</reference>
<evidence type="ECO:0000313" key="3">
    <source>
        <dbReference type="Proteomes" id="UP000636479"/>
    </source>
</evidence>
<dbReference type="RefSeq" id="XP_037214361.1">
    <property type="nucleotide sequence ID" value="XM_037369155.1"/>
</dbReference>
<dbReference type="InterPro" id="IPR002018">
    <property type="entry name" value="CarbesteraseB"/>
</dbReference>